<evidence type="ECO:0000256" key="1">
    <source>
        <dbReference type="ARBA" id="ARBA00022837"/>
    </source>
</evidence>
<dbReference type="GO" id="GO:0005509">
    <property type="term" value="F:calcium ion binding"/>
    <property type="evidence" value="ECO:0007669"/>
    <property type="project" value="InterPro"/>
</dbReference>
<reference evidence="4" key="1">
    <citation type="submission" date="2021-01" db="EMBL/GenBank/DDBJ databases">
        <authorList>
            <consortium name="Genoscope - CEA"/>
            <person name="William W."/>
        </authorList>
    </citation>
    <scope>NUCLEOTIDE SEQUENCE</scope>
</reference>
<proteinExistence type="predicted"/>
<dbReference type="SMART" id="SM00054">
    <property type="entry name" value="EFh"/>
    <property type="match status" value="4"/>
</dbReference>
<feature type="domain" description="EF-hand" evidence="2">
    <location>
        <begin position="20"/>
        <end position="55"/>
    </location>
</feature>
<dbReference type="InterPro" id="IPR002048">
    <property type="entry name" value="EF_hand_dom"/>
</dbReference>
<feature type="domain" description="EF-hand" evidence="2">
    <location>
        <begin position="158"/>
        <end position="193"/>
    </location>
</feature>
<name>A0A8S1MYX2_PARPR</name>
<dbReference type="EMBL" id="CAJJDM010000060">
    <property type="protein sequence ID" value="CAD8078203.1"/>
    <property type="molecule type" value="Genomic_DNA"/>
</dbReference>
<dbReference type="GO" id="GO:0005829">
    <property type="term" value="C:cytosol"/>
    <property type="evidence" value="ECO:0007669"/>
    <property type="project" value="TreeGrafter"/>
</dbReference>
<dbReference type="PANTHER" id="PTHR19972">
    <property type="entry name" value="CALBINDIN"/>
    <property type="match status" value="1"/>
</dbReference>
<sequence length="199" mass="22715">MASSVLRSQIPLGGICDVESAKHVARRLFESYDRDRNGILDQGEVAPMMVDAYKGMSKGFNPSKSDIDTYLRILDRNGDGKITIQDIEALAIKYLVGITGESPKRPKRQYSKFVEDRLDVARRLFRKFDQDNSGFITENEVPQLLIETYKSMGIQYNPTQEDVKSWMRMTDLNDDGQVSLEEYEDLVIRSLQHAGIQLE</sequence>
<accession>A0A8S1MYX2</accession>
<evidence type="ECO:0000259" key="2">
    <source>
        <dbReference type="PROSITE" id="PS50222"/>
    </source>
</evidence>
<keyword evidence="1" id="KW-0106">Calcium</keyword>
<dbReference type="Pfam" id="PF13499">
    <property type="entry name" value="EF-hand_7"/>
    <property type="match status" value="2"/>
</dbReference>
<dbReference type="PROSITE" id="PS00018">
    <property type="entry name" value="EF_HAND_1"/>
    <property type="match status" value="4"/>
</dbReference>
<dbReference type="GO" id="GO:0051480">
    <property type="term" value="P:regulation of cytosolic calcium ion concentration"/>
    <property type="evidence" value="ECO:0007669"/>
    <property type="project" value="TreeGrafter"/>
</dbReference>
<evidence type="ECO:0000313" key="5">
    <source>
        <dbReference type="Proteomes" id="UP000688137"/>
    </source>
</evidence>
<dbReference type="AlphaFoldDB" id="A0A8S1MYX2"/>
<dbReference type="InterPro" id="IPR051001">
    <property type="entry name" value="Calbindin_Ca-bind"/>
</dbReference>
<feature type="domain" description="EF-hand" evidence="2">
    <location>
        <begin position="116"/>
        <end position="151"/>
    </location>
</feature>
<keyword evidence="5" id="KW-1185">Reference proteome</keyword>
<gene>
    <name evidence="3" type="ORF">PPRIM_AZ9-3.1.T0590216</name>
    <name evidence="4" type="ORF">PPRIM_AZ9-3.1.T0740206</name>
</gene>
<organism evidence="4 5">
    <name type="scientific">Paramecium primaurelia</name>
    <dbReference type="NCBI Taxonomy" id="5886"/>
    <lineage>
        <taxon>Eukaryota</taxon>
        <taxon>Sar</taxon>
        <taxon>Alveolata</taxon>
        <taxon>Ciliophora</taxon>
        <taxon>Intramacronucleata</taxon>
        <taxon>Oligohymenophorea</taxon>
        <taxon>Peniculida</taxon>
        <taxon>Parameciidae</taxon>
        <taxon>Paramecium</taxon>
    </lineage>
</organism>
<dbReference type="EMBL" id="CAJJDM010000077">
    <property type="protein sequence ID" value="CAD8085578.1"/>
    <property type="molecule type" value="Genomic_DNA"/>
</dbReference>
<dbReference type="PROSITE" id="PS50222">
    <property type="entry name" value="EF_HAND_2"/>
    <property type="match status" value="4"/>
</dbReference>
<evidence type="ECO:0000313" key="4">
    <source>
        <dbReference type="EMBL" id="CAD8085578.1"/>
    </source>
</evidence>
<dbReference type="InterPro" id="IPR018247">
    <property type="entry name" value="EF_Hand_1_Ca_BS"/>
</dbReference>
<protein>
    <recommendedName>
        <fullName evidence="2">EF-hand domain-containing protein</fullName>
    </recommendedName>
</protein>
<evidence type="ECO:0000313" key="3">
    <source>
        <dbReference type="EMBL" id="CAD8078203.1"/>
    </source>
</evidence>
<comment type="caution">
    <text evidence="4">The sequence shown here is derived from an EMBL/GenBank/DDBJ whole genome shotgun (WGS) entry which is preliminary data.</text>
</comment>
<dbReference type="Proteomes" id="UP000688137">
    <property type="component" value="Unassembled WGS sequence"/>
</dbReference>
<feature type="domain" description="EF-hand" evidence="2">
    <location>
        <begin position="62"/>
        <end position="97"/>
    </location>
</feature>
<dbReference type="GO" id="GO:0005634">
    <property type="term" value="C:nucleus"/>
    <property type="evidence" value="ECO:0007669"/>
    <property type="project" value="TreeGrafter"/>
</dbReference>
<dbReference type="PANTHER" id="PTHR19972:SF10">
    <property type="entry name" value="CALBINDIN-32"/>
    <property type="match status" value="1"/>
</dbReference>
<dbReference type="OMA" id="MITEAYK"/>
<dbReference type="CDD" id="cd00051">
    <property type="entry name" value="EFh"/>
    <property type="match status" value="1"/>
</dbReference>